<evidence type="ECO:0000256" key="1">
    <source>
        <dbReference type="ARBA" id="ARBA00023125"/>
    </source>
</evidence>
<dbReference type="InterPro" id="IPR011051">
    <property type="entry name" value="RmlC_Cupin_sf"/>
</dbReference>
<evidence type="ECO:0000259" key="2">
    <source>
        <dbReference type="PROSITE" id="PS50943"/>
    </source>
</evidence>
<dbReference type="SUPFAM" id="SSF47413">
    <property type="entry name" value="lambda repressor-like DNA-binding domains"/>
    <property type="match status" value="1"/>
</dbReference>
<evidence type="ECO:0000313" key="3">
    <source>
        <dbReference type="EMBL" id="MCX5465398.1"/>
    </source>
</evidence>
<dbReference type="SMART" id="SM00530">
    <property type="entry name" value="HTH_XRE"/>
    <property type="match status" value="1"/>
</dbReference>
<comment type="caution">
    <text evidence="3">The sequence shown here is derived from an EMBL/GenBank/DDBJ whole genome shotgun (WGS) entry which is preliminary data.</text>
</comment>
<dbReference type="Proteomes" id="UP001209916">
    <property type="component" value="Unassembled WGS sequence"/>
</dbReference>
<dbReference type="SUPFAM" id="SSF51182">
    <property type="entry name" value="RmlC-like cupins"/>
    <property type="match status" value="1"/>
</dbReference>
<accession>A0ABT3VUI0</accession>
<dbReference type="EMBL" id="JAPKNA010000004">
    <property type="protein sequence ID" value="MCX5465398.1"/>
    <property type="molecule type" value="Genomic_DNA"/>
</dbReference>
<keyword evidence="4" id="KW-1185">Reference proteome</keyword>
<name>A0ABT3VUI0_9BURK</name>
<organism evidence="3 4">
    <name type="scientific">Alcaligenes parafaecalis</name>
    <dbReference type="NCBI Taxonomy" id="171260"/>
    <lineage>
        <taxon>Bacteria</taxon>
        <taxon>Pseudomonadati</taxon>
        <taxon>Pseudomonadota</taxon>
        <taxon>Betaproteobacteria</taxon>
        <taxon>Burkholderiales</taxon>
        <taxon>Alcaligenaceae</taxon>
        <taxon>Alcaligenes</taxon>
    </lineage>
</organism>
<dbReference type="PANTHER" id="PTHR46797:SF20">
    <property type="entry name" value="BLR4304 PROTEIN"/>
    <property type="match status" value="1"/>
</dbReference>
<dbReference type="InterPro" id="IPR014710">
    <property type="entry name" value="RmlC-like_jellyroll"/>
</dbReference>
<protein>
    <submittedName>
        <fullName evidence="3">Cupin domain-containing protein</fullName>
    </submittedName>
</protein>
<dbReference type="Gene3D" id="2.60.120.10">
    <property type="entry name" value="Jelly Rolls"/>
    <property type="match status" value="1"/>
</dbReference>
<dbReference type="CDD" id="cd02209">
    <property type="entry name" value="cupin_XRE_C"/>
    <property type="match status" value="1"/>
</dbReference>
<sequence>MSLGKVIHAARKRAGLSLRDLEKATGVSLAKLSKIENDKATLRHPELFAVSEALAIPAVALLGALNGSEQTATLTGRRAITRANEGRAFERSGRSYRVLCGDMSQPDNLFWQVTITEKAPGTPASFLAHPGEEFIYVLKGQVELHSALYEPVILGPGDSMLFDASVPHAYFAVRREASVLMSNSTPKT</sequence>
<evidence type="ECO:0000313" key="4">
    <source>
        <dbReference type="Proteomes" id="UP001209916"/>
    </source>
</evidence>
<dbReference type="RefSeq" id="WP_266121378.1">
    <property type="nucleotide sequence ID" value="NZ_JAPKNA010000004.1"/>
</dbReference>
<gene>
    <name evidence="3" type="ORF">OSH09_14520</name>
</gene>
<dbReference type="PANTHER" id="PTHR46797">
    <property type="entry name" value="HTH-TYPE TRANSCRIPTIONAL REGULATOR"/>
    <property type="match status" value="1"/>
</dbReference>
<proteinExistence type="predicted"/>
<dbReference type="InterPro" id="IPR010982">
    <property type="entry name" value="Lambda_DNA-bd_dom_sf"/>
</dbReference>
<dbReference type="PROSITE" id="PS50943">
    <property type="entry name" value="HTH_CROC1"/>
    <property type="match status" value="1"/>
</dbReference>
<dbReference type="InterPro" id="IPR050807">
    <property type="entry name" value="TransReg_Diox_bact_type"/>
</dbReference>
<feature type="domain" description="HTH cro/C1-type" evidence="2">
    <location>
        <begin position="7"/>
        <end position="61"/>
    </location>
</feature>
<dbReference type="InterPro" id="IPR001387">
    <property type="entry name" value="Cro/C1-type_HTH"/>
</dbReference>
<reference evidence="3 4" key="1">
    <citation type="submission" date="2022-11" db="EMBL/GenBank/DDBJ databases">
        <title>Biodiversity and phylogenetic relationships of bacteria.</title>
        <authorList>
            <person name="Machado R.A.R."/>
            <person name="Bhat A."/>
            <person name="Loulou A."/>
            <person name="Kallel S."/>
        </authorList>
    </citation>
    <scope>NUCLEOTIDE SEQUENCE [LARGE SCALE GENOMIC DNA]</scope>
    <source>
        <strain evidence="3 4">DSM 13975</strain>
    </source>
</reference>
<keyword evidence="1" id="KW-0238">DNA-binding</keyword>
<dbReference type="InterPro" id="IPR013096">
    <property type="entry name" value="Cupin_2"/>
</dbReference>
<dbReference type="Pfam" id="PF07883">
    <property type="entry name" value="Cupin_2"/>
    <property type="match status" value="1"/>
</dbReference>
<dbReference type="Gene3D" id="1.10.260.40">
    <property type="entry name" value="lambda repressor-like DNA-binding domains"/>
    <property type="match status" value="1"/>
</dbReference>
<dbReference type="Pfam" id="PF01381">
    <property type="entry name" value="HTH_3"/>
    <property type="match status" value="1"/>
</dbReference>
<dbReference type="CDD" id="cd00093">
    <property type="entry name" value="HTH_XRE"/>
    <property type="match status" value="1"/>
</dbReference>